<dbReference type="SUPFAM" id="SSF52058">
    <property type="entry name" value="L domain-like"/>
    <property type="match status" value="1"/>
</dbReference>
<proteinExistence type="predicted"/>
<keyword evidence="3" id="KW-0732">Signal</keyword>
<dbReference type="OrthoDB" id="8185041at2759"/>
<dbReference type="InterPro" id="IPR032675">
    <property type="entry name" value="LRR_dom_sf"/>
</dbReference>
<feature type="compositionally biased region" description="Basic and acidic residues" evidence="1">
    <location>
        <begin position="673"/>
        <end position="699"/>
    </location>
</feature>
<evidence type="ECO:0000313" key="4">
    <source>
        <dbReference type="EMBL" id="CAH1105505.1"/>
    </source>
</evidence>
<keyword evidence="2" id="KW-0812">Transmembrane</keyword>
<sequence>MKNMGVRWFFLLWMFFCVCTLRFISVTAQTGYTMCDIEGCNCTVKAASWKVINCSLHDGQVVNLEFTNIPETATEIYIYGGREIIFATKTFKAVPGLNLIQIKNIRRIVLEKKSFYFINSSSLLLQIKNCDELIIKTGAFEYLQSSVTIEIFDIDYVSIEPAAFSKLYNSTFKNINAMKLHEKAFDFKNQGNIARHGPVTVIIFDNVSIPRIPREVFLKSLASVSFKNCKIGHIEKDAFKATQISSIVMIDSTIDDIEEEAFAERTLICDFKISKCNISKLQTRSILAAIGNFSLTHSIVTDIETSAINATIARSELVSNQIVNIHPSGLVFNNWNIILMNNNIIKHIFNKFIIPSKEAENELFSFKSNEIYSIEEGAFLPISMLDPKILTYDDNFFNVTCDCSIDLWLANVSNSTPMKKLMKDTSFCTVSTLVSKCFSLPIGIMNIQNFTQQACKNFTICEPYEGKTRVVDTTSRIFLEEHDSSKQSWIILVITIVGLLITAIIATFVILLVRGSRWLKEKGYFRNTHYNSNDLSIEEEGTVVTVDENEKLEMPEELTIEFLQILAHRLDNPSTHQEASEMIENLYEMFVVDEGYENNNRQEEEAHLYEELGNLNLHTPPPPYEEEKDAGARNILRLMEEKVTQQTEANVNGTPALIGEYSEPTDAAVHLYSELKNKSDKSDKKEKEDASKSNEKSDNSENEWFERPGPSTDL</sequence>
<evidence type="ECO:0000256" key="1">
    <source>
        <dbReference type="SAM" id="MobiDB-lite"/>
    </source>
</evidence>
<evidence type="ECO:0000256" key="3">
    <source>
        <dbReference type="SAM" id="SignalP"/>
    </source>
</evidence>
<keyword evidence="2" id="KW-0472">Membrane</keyword>
<organism evidence="4 5">
    <name type="scientific">Psylliodes chrysocephalus</name>
    <dbReference type="NCBI Taxonomy" id="3402493"/>
    <lineage>
        <taxon>Eukaryota</taxon>
        <taxon>Metazoa</taxon>
        <taxon>Ecdysozoa</taxon>
        <taxon>Arthropoda</taxon>
        <taxon>Hexapoda</taxon>
        <taxon>Insecta</taxon>
        <taxon>Pterygota</taxon>
        <taxon>Neoptera</taxon>
        <taxon>Endopterygota</taxon>
        <taxon>Coleoptera</taxon>
        <taxon>Polyphaga</taxon>
        <taxon>Cucujiformia</taxon>
        <taxon>Chrysomeloidea</taxon>
        <taxon>Chrysomelidae</taxon>
        <taxon>Galerucinae</taxon>
        <taxon>Alticini</taxon>
        <taxon>Psylliodes</taxon>
    </lineage>
</organism>
<evidence type="ECO:0000256" key="2">
    <source>
        <dbReference type="SAM" id="Phobius"/>
    </source>
</evidence>
<feature type="region of interest" description="Disordered" evidence="1">
    <location>
        <begin position="669"/>
        <end position="714"/>
    </location>
</feature>
<feature type="signal peptide" evidence="3">
    <location>
        <begin position="1"/>
        <end position="28"/>
    </location>
</feature>
<dbReference type="Proteomes" id="UP001153636">
    <property type="component" value="Chromosome 19"/>
</dbReference>
<protein>
    <submittedName>
        <fullName evidence="4">Uncharacterized protein</fullName>
    </submittedName>
</protein>
<dbReference type="Gene3D" id="3.80.10.10">
    <property type="entry name" value="Ribonuclease Inhibitor"/>
    <property type="match status" value="1"/>
</dbReference>
<name>A0A9P0CTC0_9CUCU</name>
<keyword evidence="5" id="KW-1185">Reference proteome</keyword>
<evidence type="ECO:0000313" key="5">
    <source>
        <dbReference type="Proteomes" id="UP001153636"/>
    </source>
</evidence>
<gene>
    <name evidence="4" type="ORF">PSYICH_LOCUS6215</name>
</gene>
<feature type="chain" id="PRO_5040514168" evidence="3">
    <location>
        <begin position="29"/>
        <end position="714"/>
    </location>
</feature>
<dbReference type="EMBL" id="OV651831">
    <property type="protein sequence ID" value="CAH1105505.1"/>
    <property type="molecule type" value="Genomic_DNA"/>
</dbReference>
<accession>A0A9P0CTC0</accession>
<reference evidence="4" key="1">
    <citation type="submission" date="2022-01" db="EMBL/GenBank/DDBJ databases">
        <authorList>
            <person name="King R."/>
        </authorList>
    </citation>
    <scope>NUCLEOTIDE SEQUENCE</scope>
</reference>
<keyword evidence="2" id="KW-1133">Transmembrane helix</keyword>
<dbReference type="AlphaFoldDB" id="A0A9P0CTC0"/>
<feature type="transmembrane region" description="Helical" evidence="2">
    <location>
        <begin position="489"/>
        <end position="513"/>
    </location>
</feature>